<organism evidence="1 2">
    <name type="scientific">Pseudomonas syringae pv. apii</name>
    <dbReference type="NCBI Taxonomy" id="81036"/>
    <lineage>
        <taxon>Bacteria</taxon>
        <taxon>Pseudomonadati</taxon>
        <taxon>Pseudomonadota</taxon>
        <taxon>Gammaproteobacteria</taxon>
        <taxon>Pseudomonadales</taxon>
        <taxon>Pseudomonadaceae</taxon>
        <taxon>Pseudomonas</taxon>
    </lineage>
</organism>
<name>A0A3M5WQ38_9PSED</name>
<gene>
    <name evidence="1" type="ORF">ALP23_200038</name>
</gene>
<accession>A0A3M5WQ38</accession>
<dbReference type="AlphaFoldDB" id="A0A3M5WQ38"/>
<protein>
    <submittedName>
        <fullName evidence="1">Uncharacterized protein</fullName>
    </submittedName>
</protein>
<proteinExistence type="predicted"/>
<dbReference type="Proteomes" id="UP000271152">
    <property type="component" value="Unassembled WGS sequence"/>
</dbReference>
<evidence type="ECO:0000313" key="2">
    <source>
        <dbReference type="Proteomes" id="UP000271152"/>
    </source>
</evidence>
<dbReference type="EMBL" id="RBUG01000077">
    <property type="protein sequence ID" value="RMU72642.1"/>
    <property type="molecule type" value="Genomic_DNA"/>
</dbReference>
<sequence>MSELQGDVFNFLVFYLGLTDVSVHDGQLLLQRSDDQLMTAVLLGGGSEVFCRFLSIAARCFFALNIPPPQLVRTQ</sequence>
<evidence type="ECO:0000313" key="1">
    <source>
        <dbReference type="EMBL" id="RMU72642.1"/>
    </source>
</evidence>
<reference evidence="1 2" key="1">
    <citation type="submission" date="2018-08" db="EMBL/GenBank/DDBJ databases">
        <title>Recombination of ecologically and evolutionarily significant loci maintains genetic cohesion in the Pseudomonas syringae species complex.</title>
        <authorList>
            <person name="Dillon M."/>
            <person name="Thakur S."/>
            <person name="Almeida R.N.D."/>
            <person name="Weir B.S."/>
            <person name="Guttman D.S."/>
        </authorList>
    </citation>
    <scope>NUCLEOTIDE SEQUENCE [LARGE SCALE GENOMIC DNA]</scope>
    <source>
        <strain evidence="1 2">ICMP 11947</strain>
    </source>
</reference>
<comment type="caution">
    <text evidence="1">The sequence shown here is derived from an EMBL/GenBank/DDBJ whole genome shotgun (WGS) entry which is preliminary data.</text>
</comment>